<dbReference type="Pfam" id="PF01549">
    <property type="entry name" value="ShK"/>
    <property type="match status" value="2"/>
</dbReference>
<sequence>MCPLGQTCSIGVCFDLEPTTTTTTPTTTTTSSNCYETVMRTQCPKTCGFCSDEGNNASLIIFFLINLQFYVYLLQNSDCSSLQYLCQNAAYRSLMQQQCPRTCGYCTAQKLLFKEIVKRIKFNVKKLLKLFVNLKLW</sequence>
<name>A0A0N4USJ1_ENTVE</name>
<evidence type="ECO:0000259" key="4">
    <source>
        <dbReference type="PROSITE" id="PS51670"/>
    </source>
</evidence>
<dbReference type="AlphaFoldDB" id="A0A0N4USJ1"/>
<dbReference type="PROSITE" id="PS51670">
    <property type="entry name" value="SHKT"/>
    <property type="match status" value="1"/>
</dbReference>
<accession>A0A0N4USJ1</accession>
<reference evidence="7" key="1">
    <citation type="submission" date="2017-02" db="UniProtKB">
        <authorList>
            <consortium name="WormBaseParasite"/>
        </authorList>
    </citation>
    <scope>IDENTIFICATION</scope>
</reference>
<feature type="domain" description="ShKT" evidence="4">
    <location>
        <begin position="70"/>
        <end position="106"/>
    </location>
</feature>
<keyword evidence="1" id="KW-0732">Signal</keyword>
<evidence type="ECO:0000313" key="6">
    <source>
        <dbReference type="Proteomes" id="UP000274131"/>
    </source>
</evidence>
<organism evidence="7">
    <name type="scientific">Enterobius vermicularis</name>
    <name type="common">Human pinworm</name>
    <dbReference type="NCBI Taxonomy" id="51028"/>
    <lineage>
        <taxon>Eukaryota</taxon>
        <taxon>Metazoa</taxon>
        <taxon>Ecdysozoa</taxon>
        <taxon>Nematoda</taxon>
        <taxon>Chromadorea</taxon>
        <taxon>Rhabditida</taxon>
        <taxon>Spirurina</taxon>
        <taxon>Oxyuridomorpha</taxon>
        <taxon>Oxyuroidea</taxon>
        <taxon>Oxyuridae</taxon>
        <taxon>Enterobius</taxon>
    </lineage>
</organism>
<proteinExistence type="predicted"/>
<dbReference type="WBParaSite" id="EVEC_0000008101-mRNA-1">
    <property type="protein sequence ID" value="EVEC_0000008101-mRNA-1"/>
    <property type="gene ID" value="EVEC_0000008101"/>
</dbReference>
<dbReference type="STRING" id="51028.A0A0N4USJ1"/>
<dbReference type="PANTHER" id="PTHR46219:SF5">
    <property type="entry name" value="SHKT DOMAIN-CONTAINING PROTEIN"/>
    <property type="match status" value="1"/>
</dbReference>
<evidence type="ECO:0000256" key="1">
    <source>
        <dbReference type="ARBA" id="ARBA00022729"/>
    </source>
</evidence>
<dbReference type="InterPro" id="IPR003582">
    <property type="entry name" value="ShKT_dom"/>
</dbReference>
<dbReference type="PANTHER" id="PTHR46219">
    <property type="entry name" value="PROTEIN CBG11138"/>
    <property type="match status" value="1"/>
</dbReference>
<protein>
    <submittedName>
        <fullName evidence="7">ShKT domain-containing protein</fullName>
    </submittedName>
</protein>
<dbReference type="SMART" id="SM00254">
    <property type="entry name" value="ShKT"/>
    <property type="match status" value="2"/>
</dbReference>
<evidence type="ECO:0000313" key="7">
    <source>
        <dbReference type="WBParaSite" id="EVEC_0000008101-mRNA-1"/>
    </source>
</evidence>
<reference evidence="5 6" key="2">
    <citation type="submission" date="2018-10" db="EMBL/GenBank/DDBJ databases">
        <authorList>
            <consortium name="Pathogen Informatics"/>
        </authorList>
    </citation>
    <scope>NUCLEOTIDE SEQUENCE [LARGE SCALE GENOMIC DNA]</scope>
</reference>
<evidence type="ECO:0000256" key="2">
    <source>
        <dbReference type="ARBA" id="ARBA00023157"/>
    </source>
</evidence>
<dbReference type="Proteomes" id="UP000274131">
    <property type="component" value="Unassembled WGS sequence"/>
</dbReference>
<keyword evidence="2" id="KW-1015">Disulfide bond</keyword>
<keyword evidence="6" id="KW-1185">Reference proteome</keyword>
<comment type="caution">
    <text evidence="3">Lacks conserved residue(s) required for the propagation of feature annotation.</text>
</comment>
<dbReference type="OrthoDB" id="5863778at2759"/>
<evidence type="ECO:0000256" key="3">
    <source>
        <dbReference type="PROSITE-ProRule" id="PRU01005"/>
    </source>
</evidence>
<dbReference type="FunFam" id="1.10.10.1940:FF:000002">
    <property type="entry name" value="PHAryngeal gland Toxin-related"/>
    <property type="match status" value="1"/>
</dbReference>
<gene>
    <name evidence="5" type="ORF">EVEC_LOCUS56</name>
</gene>
<dbReference type="Gene3D" id="1.10.10.1940">
    <property type="match status" value="1"/>
</dbReference>
<dbReference type="EMBL" id="UXUI01000024">
    <property type="protein sequence ID" value="VDD84913.1"/>
    <property type="molecule type" value="Genomic_DNA"/>
</dbReference>
<evidence type="ECO:0000313" key="5">
    <source>
        <dbReference type="EMBL" id="VDD84913.1"/>
    </source>
</evidence>